<feature type="domain" description="Methyl-accepting transducer" evidence="6">
    <location>
        <begin position="266"/>
        <end position="495"/>
    </location>
</feature>
<accession>A0A7W8V5J5</accession>
<comment type="subcellular location">
    <subcellularLocation>
        <location evidence="1">Membrane</location>
    </subcellularLocation>
</comment>
<keyword evidence="4" id="KW-0807">Transducer</keyword>
<evidence type="ECO:0000259" key="6">
    <source>
        <dbReference type="PROSITE" id="PS50111"/>
    </source>
</evidence>
<dbReference type="OrthoDB" id="5441488at2"/>
<dbReference type="Proteomes" id="UP000592780">
    <property type="component" value="Unassembled WGS sequence"/>
</dbReference>
<dbReference type="Pfam" id="PF00672">
    <property type="entry name" value="HAMP"/>
    <property type="match status" value="1"/>
</dbReference>
<dbReference type="SUPFAM" id="SSF58104">
    <property type="entry name" value="Methyl-accepting chemotaxis protein (MCP) signaling domain"/>
    <property type="match status" value="1"/>
</dbReference>
<dbReference type="Gene3D" id="1.10.287.950">
    <property type="entry name" value="Methyl-accepting chemotaxis protein"/>
    <property type="match status" value="1"/>
</dbReference>
<feature type="domain" description="HAMP" evidence="7">
    <location>
        <begin position="209"/>
        <end position="261"/>
    </location>
</feature>
<dbReference type="CDD" id="cd11386">
    <property type="entry name" value="MCP_signal"/>
    <property type="match status" value="1"/>
</dbReference>
<dbReference type="EMBL" id="JACHDD010000003">
    <property type="protein sequence ID" value="MBB5423640.1"/>
    <property type="molecule type" value="Genomic_DNA"/>
</dbReference>
<dbReference type="GO" id="GO:0005886">
    <property type="term" value="C:plasma membrane"/>
    <property type="evidence" value="ECO:0007669"/>
    <property type="project" value="TreeGrafter"/>
</dbReference>
<keyword evidence="5" id="KW-0812">Transmembrane</keyword>
<keyword evidence="5" id="KW-0472">Membrane</keyword>
<dbReference type="GO" id="GO:0007165">
    <property type="term" value="P:signal transduction"/>
    <property type="evidence" value="ECO:0007669"/>
    <property type="project" value="UniProtKB-KW"/>
</dbReference>
<dbReference type="SMART" id="SM00283">
    <property type="entry name" value="MA"/>
    <property type="match status" value="1"/>
</dbReference>
<dbReference type="FunFam" id="1.10.287.950:FF:000001">
    <property type="entry name" value="Methyl-accepting chemotaxis sensory transducer"/>
    <property type="match status" value="1"/>
</dbReference>
<dbReference type="CDD" id="cd19411">
    <property type="entry name" value="MCP2201-like_sensor"/>
    <property type="match status" value="1"/>
</dbReference>
<keyword evidence="5" id="KW-1133">Transmembrane helix</keyword>
<comment type="similarity">
    <text evidence="3">Belongs to the methyl-accepting chemotaxis (MCP) protein family.</text>
</comment>
<sequence length="511" mass="54104">MQFSNMKIGNRIGAGFLVVLLLSAMTVGIGILMLQRLNDQATAVDKTNLPRLLNVNAAGHQLDAIAVAVRNLLLNDDPEVQKKSLDTIAASRSTLHETIATLSKSLARPEVGERLVKQSADYDHGIEKIVGLHAEGLRTQAIQSLNRDLLPVYVGYTATLDDIHQFQVSGTTKATAAITDIAQKSCLILAALGAAVLAMSVGFGWVITRSITRPLAEAVNIASTVAKGNLTQKIEVTSKDETGHLLNALKDMNDSLSRVVLDVRKGSDAIATATKEIAAGNLDLSARTEQQAASLEETASSMEELTATVRRNAESAEQGNVLAANASEVAARSGEVMERVVQTMHQISNSSGKVADIIGTIEGIAFQTNILALNASVEAARAGEQGRGFAVVANEVRILAQRSAAAAKEIKELIDESVARVKTGQAQVDESGRTIDEVVSAVRRLTDLMGEITAASREQHQGIEQVNQAIVQMDNVTQQNAALVEQAAAAANSLQEQSGTLVQQVAVFAVD</sequence>
<dbReference type="InterPro" id="IPR051310">
    <property type="entry name" value="MCP_chemotaxis"/>
</dbReference>
<dbReference type="CDD" id="cd06225">
    <property type="entry name" value="HAMP"/>
    <property type="match status" value="1"/>
</dbReference>
<dbReference type="PANTHER" id="PTHR43531:SF14">
    <property type="entry name" value="METHYL-ACCEPTING CHEMOTAXIS PROTEIN I-RELATED"/>
    <property type="match status" value="1"/>
</dbReference>
<dbReference type="PROSITE" id="PS50885">
    <property type="entry name" value="HAMP"/>
    <property type="match status" value="1"/>
</dbReference>
<evidence type="ECO:0000256" key="2">
    <source>
        <dbReference type="ARBA" id="ARBA00022481"/>
    </source>
</evidence>
<dbReference type="InterPro" id="IPR003660">
    <property type="entry name" value="HAMP_dom"/>
</dbReference>
<dbReference type="GO" id="GO:0004888">
    <property type="term" value="F:transmembrane signaling receptor activity"/>
    <property type="evidence" value="ECO:0007669"/>
    <property type="project" value="InterPro"/>
</dbReference>
<dbReference type="InterPro" id="IPR004089">
    <property type="entry name" value="MCPsignal_dom"/>
</dbReference>
<keyword evidence="2" id="KW-0488">Methylation</keyword>
<proteinExistence type="inferred from homology"/>
<evidence type="ECO:0000256" key="1">
    <source>
        <dbReference type="ARBA" id="ARBA00004370"/>
    </source>
</evidence>
<dbReference type="GO" id="GO:0006935">
    <property type="term" value="P:chemotaxis"/>
    <property type="evidence" value="ECO:0007669"/>
    <property type="project" value="InterPro"/>
</dbReference>
<reference evidence="8 9" key="1">
    <citation type="submission" date="2020-08" db="EMBL/GenBank/DDBJ databases">
        <title>Genomic Encyclopedia of Type Strains, Phase IV (KMG-V): Genome sequencing to study the core and pangenomes of soil and plant-associated prokaryotes.</title>
        <authorList>
            <person name="Whitman W."/>
        </authorList>
    </citation>
    <scope>NUCLEOTIDE SEQUENCE [LARGE SCALE GENOMIC DNA]</scope>
    <source>
        <strain evidence="8 9">JPY158</strain>
    </source>
</reference>
<dbReference type="InterPro" id="IPR024478">
    <property type="entry name" value="HlyB_4HB_MCP"/>
</dbReference>
<feature type="transmembrane region" description="Helical" evidence="5">
    <location>
        <begin position="12"/>
        <end position="34"/>
    </location>
</feature>
<evidence type="ECO:0000256" key="3">
    <source>
        <dbReference type="ARBA" id="ARBA00029447"/>
    </source>
</evidence>
<gene>
    <name evidence="8" type="ORF">HDG40_001784</name>
</gene>
<evidence type="ECO:0000259" key="7">
    <source>
        <dbReference type="PROSITE" id="PS50885"/>
    </source>
</evidence>
<dbReference type="RefSeq" id="WP_026228834.1">
    <property type="nucleotide sequence ID" value="NZ_JACHDD010000003.1"/>
</dbReference>
<dbReference type="InterPro" id="IPR047347">
    <property type="entry name" value="YvaQ-like_sensor"/>
</dbReference>
<name>A0A7W8V5J5_PARAM</name>
<dbReference type="InterPro" id="IPR004090">
    <property type="entry name" value="Chemotax_Me-accpt_rcpt"/>
</dbReference>
<organism evidence="8 9">
    <name type="scientific">Paraburkholderia atlantica</name>
    <dbReference type="NCBI Taxonomy" id="2654982"/>
    <lineage>
        <taxon>Bacteria</taxon>
        <taxon>Pseudomonadati</taxon>
        <taxon>Pseudomonadota</taxon>
        <taxon>Betaproteobacteria</taxon>
        <taxon>Burkholderiales</taxon>
        <taxon>Burkholderiaceae</taxon>
        <taxon>Paraburkholderia</taxon>
    </lineage>
</organism>
<comment type="caution">
    <text evidence="8">The sequence shown here is derived from an EMBL/GenBank/DDBJ whole genome shotgun (WGS) entry which is preliminary data.</text>
</comment>
<dbReference type="PROSITE" id="PS50111">
    <property type="entry name" value="CHEMOTAXIS_TRANSDUC_2"/>
    <property type="match status" value="1"/>
</dbReference>
<dbReference type="PRINTS" id="PR00260">
    <property type="entry name" value="CHEMTRNSDUCR"/>
</dbReference>
<evidence type="ECO:0000256" key="4">
    <source>
        <dbReference type="PROSITE-ProRule" id="PRU00284"/>
    </source>
</evidence>
<dbReference type="Pfam" id="PF00015">
    <property type="entry name" value="MCPsignal"/>
    <property type="match status" value="1"/>
</dbReference>
<evidence type="ECO:0000313" key="9">
    <source>
        <dbReference type="Proteomes" id="UP000592780"/>
    </source>
</evidence>
<dbReference type="SMART" id="SM00304">
    <property type="entry name" value="HAMP"/>
    <property type="match status" value="1"/>
</dbReference>
<feature type="transmembrane region" description="Helical" evidence="5">
    <location>
        <begin position="187"/>
        <end position="207"/>
    </location>
</feature>
<evidence type="ECO:0000313" key="8">
    <source>
        <dbReference type="EMBL" id="MBB5423640.1"/>
    </source>
</evidence>
<dbReference type="AlphaFoldDB" id="A0A7W8V5J5"/>
<keyword evidence="9" id="KW-1185">Reference proteome</keyword>
<dbReference type="Pfam" id="PF12729">
    <property type="entry name" value="4HB_MCP_1"/>
    <property type="match status" value="1"/>
</dbReference>
<dbReference type="PANTHER" id="PTHR43531">
    <property type="entry name" value="PROTEIN ICFG"/>
    <property type="match status" value="1"/>
</dbReference>
<protein>
    <submittedName>
        <fullName evidence="8">Methyl-accepting chemotaxis protein</fullName>
    </submittedName>
</protein>
<evidence type="ECO:0000256" key="5">
    <source>
        <dbReference type="SAM" id="Phobius"/>
    </source>
</evidence>